<dbReference type="Gene3D" id="3.30.160.710">
    <property type="match status" value="5"/>
</dbReference>
<evidence type="ECO:0000313" key="5">
    <source>
        <dbReference type="Proteomes" id="UP000530320"/>
    </source>
</evidence>
<dbReference type="Proteomes" id="UP000530320">
    <property type="component" value="Unassembled WGS sequence"/>
</dbReference>
<dbReference type="InterPro" id="IPR008638">
    <property type="entry name" value="FhaB/CdiA-like_TPS"/>
</dbReference>
<dbReference type="Gene3D" id="2.160.20.110">
    <property type="match status" value="4"/>
</dbReference>
<dbReference type="InterPro" id="IPR050909">
    <property type="entry name" value="Bact_Autotransporter_VF"/>
</dbReference>
<protein>
    <submittedName>
        <fullName evidence="4">Filamentous hemagglutinin N-terminal domain-containing protein</fullName>
    </submittedName>
</protein>
<evidence type="ECO:0000259" key="3">
    <source>
        <dbReference type="SMART" id="SM00912"/>
    </source>
</evidence>
<proteinExistence type="predicted"/>
<comment type="caution">
    <text evidence="4">The sequence shown here is derived from an EMBL/GenBank/DDBJ whole genome shotgun (WGS) entry which is preliminary data.</text>
</comment>
<dbReference type="Pfam" id="PF18676">
    <property type="entry name" value="MBG_2"/>
    <property type="match status" value="6"/>
</dbReference>
<dbReference type="NCBIfam" id="TIGR01901">
    <property type="entry name" value="adhes_NPXG"/>
    <property type="match status" value="1"/>
</dbReference>
<feature type="non-terminal residue" evidence="4">
    <location>
        <position position="2294"/>
    </location>
</feature>
<evidence type="ECO:0000256" key="2">
    <source>
        <dbReference type="SAM" id="SignalP"/>
    </source>
</evidence>
<evidence type="ECO:0000313" key="4">
    <source>
        <dbReference type="EMBL" id="MBB2199474.1"/>
    </source>
</evidence>
<gene>
    <name evidence="4" type="ORF">HLH44_18890</name>
</gene>
<feature type="chain" id="PRO_5030507985" evidence="2">
    <location>
        <begin position="22"/>
        <end position="2294"/>
    </location>
</feature>
<dbReference type="Gene3D" id="2.160.20.10">
    <property type="entry name" value="Single-stranded right-handed beta-helix, Pectin lyase-like"/>
    <property type="match status" value="1"/>
</dbReference>
<dbReference type="SMART" id="SM00912">
    <property type="entry name" value="Haemagg_act"/>
    <property type="match status" value="1"/>
</dbReference>
<dbReference type="InterPro" id="IPR011050">
    <property type="entry name" value="Pectin_lyase_fold/virulence"/>
</dbReference>
<dbReference type="PANTHER" id="PTHR12338:SF5">
    <property type="entry name" value="ANTIGEN 43-RELATED"/>
    <property type="match status" value="1"/>
</dbReference>
<evidence type="ECO:0000256" key="1">
    <source>
        <dbReference type="SAM" id="MobiDB-lite"/>
    </source>
</evidence>
<feature type="region of interest" description="Disordered" evidence="1">
    <location>
        <begin position="896"/>
        <end position="916"/>
    </location>
</feature>
<dbReference type="EMBL" id="JABEQP010000021">
    <property type="protein sequence ID" value="MBB2199474.1"/>
    <property type="molecule type" value="Genomic_DNA"/>
</dbReference>
<dbReference type="InterPro" id="IPR041286">
    <property type="entry name" value="MBG_2"/>
</dbReference>
<dbReference type="SUPFAM" id="SSF51126">
    <property type="entry name" value="Pectin lyase-like"/>
    <property type="match status" value="1"/>
</dbReference>
<dbReference type="InterPro" id="IPR012334">
    <property type="entry name" value="Pectin_lyas_fold"/>
</dbReference>
<feature type="signal peptide" evidence="2">
    <location>
        <begin position="1"/>
        <end position="21"/>
    </location>
</feature>
<accession>A0A7W4K318</accession>
<sequence>MKLSLRLLFGCTILTPVAALAQALPVGGSFVAGVGHIDRAPNTLTVSQSSERAVVNWQGFSIGAGKSVQFNNGSGTTLNRVTGAQLSDISGKLGATGSVFLINPNGVVVGPGGKVVVDGSFTASTRDTTDRDFMAGGAVTLSGASTGVVANKGTIYAKNGSVTLVGRSVSNTGTIRADHDAVAMVAGDTVILADKNERDGIFVKPKAATTGDVTNSGRIKATSAELRSVGGNVYALAGNHDGVITATGVVDGSGGVYLTADEGTVSVSGTLAAHTGDGAGGTIVANGHDVQIAGTATLDARAVSAGKPGGTVLVGTSAKGGQQLATKVGLESGAKILAGEGKSAGYVETSARSLKTGAVTVRAGAGGQWLTDPDDLTIDSTAASSISSTLNSGTNVTEQTTETTSSGVGVVGTGGTGAININAPVSWNSGATLALSAYGQITFNSNVTVQGSGAVSMTASAINFNSGVLTYTTQNEGSLNINGNPYTLIWTPDQLESIGQSGNYALANAIDLSGVSNFTPIGNSASSGSPSYSAFTGAFTGLGNYVNNLTINDSQYAYVGLFGQIGSQANIQAARISNANITATAPGTTAGVIAGSNAGTVIGLSTSGNITANGNVGGVFGENSGNIWYGGSYTTVTTTSYTQAQAGGFVGLNTGGLNYVNSFGDVSSPSVTGNLANTDNLGGVAGANIGSIMGGLAYGSVTNGQNVGGLVGCNNCNDASTAGTITKSSASGSVSNASGTLNSDVGGLVGYNSGTISASFSTGGASITGGNTTADGYNNAGGLIGFNVGAVSNTYAIGNASVSGSSAQNKAGGLMGATGKSTNQTIYTPVSVSDSFSTGTASATTAGGAFGYSDGTSVSNVYYDTETSGMASGVSGGVSTGVTGLTTSQMTSTIPSGFSSSDWGNQNNQTTPYLTTSDLSQSIPQTVYFGNSSSFSPTTPVSLFFSANSLYLISANLSGNYALGNDIDASAIGLFSAEGGASPFTGTFDGLGHTISNLSLNTNLPYVGLFAINAGKIGNLNLNGVSATGSMSANAVGSLVGINEGSISDVSAAGVNISVNVSSGAYNSSSAWLSNRTDVGGLTGASTNSGSIDHVSVSGSVSLAGTNTVISDVGGLIGASSGSLSSAYSNVAISVSAQQSGGVGGLDGYNGGTITNAYTTGTVTNTSTSTTSTGGLVGNEWGAQGSVSNVYATGAVSGPSGMGVGALFGDLQADRTYTNAYYNTALGINPVGSGSAQGTTGTTISALASALPTGFSPSIWGDQNGETPYLLGIAGNQLGYFGESGTFPVTTPVWRVQSTFGLQTINNDLAANYAMVSDIDAGAVSNFAPIGGTSGYSGVFDGQGHTISNLTINDTSDAQVGLFGATATSAKIMNVTLNGGSVTGNSAYIGSLVGGNQGEITNDTSTVSVSSSGQSSNTGGLVGANFGSITSSEYNGSVTSSALDANSGGIAGWNFGAISKSQSSGQVSAVSGSNGGLVGYNTGSIDLSFSSSNLITYSGAGASFGGLVGYSLAAQIGGPSGIVSEPGSISRSYATGNVTNYGNPVIFSAGGLLGNTIARSYTNYVNNASITDSYSTGNVSSPNGNIGGLVGFISSNTTISDAYSTGSVTGQGSGNGTVGASIGLNQSSLLTNVYFDSNRAAVSNTVGSGTSSGITGLTTLQWATEGPSTPNSPYSFSLPTAWTSGTPYPVISALPYQIVVVSGQSVYGSDPASGTWTNTSAGLDSPLAGYQSAASASSSVGSYVAWGTGAVKNGYQITYAGTNTITPASLTITPGNLSSIYGTTPSPSATNYSTSGLVNGDTITSIRITTAATGATPVGVYPAGPVAIRATMAQGVGLSNYTISYAPGTLTINPAALTIAALDQTSTYGQAPALDASAFGVTGLVNGDTVSAVSLTTAATGATPVGTAAITASAATGSGLSNYDITYQGGTLTIDPAALTVTALDQSSTYGQAPDLGTSRFSAAGLVNGDAVSSVTLATAATGASSVGSYGITAADATGSGLTNYAVTYRGGTLTIDPAALTVTALDQTSTYGQAPDLGTSRFSAAGLVNGDAVSAVNLTTAATGTSSVGSYGISAAGATGTGLTNYAVTYRSGTLTIDPAALTVTALDQSSTYGQAPALGTSRFSTIGLVNGDAVSAVNLTTAAGKASSVGSYGITAAGATGSGLTNYAVTYRSGTLTIDPAALTVTALDQTSTYGQAPDLGTSRFSTAGLVNGDTVSGVTLATTGGKTSSVGTYGITAAGATGSGLTNYAVTYRGGTLTIDPAALTVTALDQTSTYGQAPALGTSRFSTIGL</sequence>
<name>A0A7W4K318_9PROT</name>
<organism evidence="4 5">
    <name type="scientific">Gluconacetobacter dulcium</name>
    <dbReference type="NCBI Taxonomy" id="2729096"/>
    <lineage>
        <taxon>Bacteria</taxon>
        <taxon>Pseudomonadati</taxon>
        <taxon>Pseudomonadota</taxon>
        <taxon>Alphaproteobacteria</taxon>
        <taxon>Acetobacterales</taxon>
        <taxon>Acetobacteraceae</taxon>
        <taxon>Gluconacetobacter</taxon>
    </lineage>
</organism>
<keyword evidence="2" id="KW-0732">Signal</keyword>
<feature type="domain" description="Filamentous haemagglutinin FhaB/tRNA nuclease CdiA-like TPS" evidence="3">
    <location>
        <begin position="21"/>
        <end position="132"/>
    </location>
</feature>
<dbReference type="PANTHER" id="PTHR12338">
    <property type="entry name" value="AUTOTRANSPORTER"/>
    <property type="match status" value="1"/>
</dbReference>
<dbReference type="RefSeq" id="WP_183010410.1">
    <property type="nucleotide sequence ID" value="NZ_JABEQP010000021.1"/>
</dbReference>
<reference evidence="4 5" key="1">
    <citation type="submission" date="2020-04" db="EMBL/GenBank/DDBJ databases">
        <title>Description of novel Gluconacetobacter.</title>
        <authorList>
            <person name="Sombolestani A."/>
        </authorList>
    </citation>
    <scope>NUCLEOTIDE SEQUENCE [LARGE SCALE GENOMIC DNA]</scope>
    <source>
        <strain evidence="4 5">LMG 22058</strain>
    </source>
</reference>